<keyword evidence="1" id="KW-1133">Transmembrane helix</keyword>
<organism evidence="2 3">
    <name type="scientific">Blastopirellula retiformator</name>
    <dbReference type="NCBI Taxonomy" id="2527970"/>
    <lineage>
        <taxon>Bacteria</taxon>
        <taxon>Pseudomonadati</taxon>
        <taxon>Planctomycetota</taxon>
        <taxon>Planctomycetia</taxon>
        <taxon>Pirellulales</taxon>
        <taxon>Pirellulaceae</taxon>
        <taxon>Blastopirellula</taxon>
    </lineage>
</organism>
<evidence type="ECO:0000313" key="2">
    <source>
        <dbReference type="EMBL" id="TWT29865.1"/>
    </source>
</evidence>
<dbReference type="AlphaFoldDB" id="A0A5C5UWW2"/>
<proteinExistence type="predicted"/>
<comment type="caution">
    <text evidence="2">The sequence shown here is derived from an EMBL/GenBank/DDBJ whole genome shotgun (WGS) entry which is preliminary data.</text>
</comment>
<name>A0A5C5UWW2_9BACT</name>
<gene>
    <name evidence="2" type="ORF">Enr8_45210</name>
</gene>
<keyword evidence="3" id="KW-1185">Reference proteome</keyword>
<sequence length="67" mass="7248">MWRSFFLAVGITLIIVGAECLIVDTASMMGEGGPRSVSPPPWAPWSMMSSGAIVIIYSFTIPKRMNA</sequence>
<dbReference type="OrthoDB" id="280018at2"/>
<keyword evidence="1" id="KW-0472">Membrane</keyword>
<reference evidence="2 3" key="1">
    <citation type="submission" date="2019-02" db="EMBL/GenBank/DDBJ databases">
        <title>Deep-cultivation of Planctomycetes and their phenomic and genomic characterization uncovers novel biology.</title>
        <authorList>
            <person name="Wiegand S."/>
            <person name="Jogler M."/>
            <person name="Boedeker C."/>
            <person name="Pinto D."/>
            <person name="Vollmers J."/>
            <person name="Rivas-Marin E."/>
            <person name="Kohn T."/>
            <person name="Peeters S.H."/>
            <person name="Heuer A."/>
            <person name="Rast P."/>
            <person name="Oberbeckmann S."/>
            <person name="Bunk B."/>
            <person name="Jeske O."/>
            <person name="Meyerdierks A."/>
            <person name="Storesund J.E."/>
            <person name="Kallscheuer N."/>
            <person name="Luecker S."/>
            <person name="Lage O.M."/>
            <person name="Pohl T."/>
            <person name="Merkel B.J."/>
            <person name="Hornburger P."/>
            <person name="Mueller R.-W."/>
            <person name="Bruemmer F."/>
            <person name="Labrenz M."/>
            <person name="Spormann A.M."/>
            <person name="Op Den Camp H."/>
            <person name="Overmann J."/>
            <person name="Amann R."/>
            <person name="Jetten M.S.M."/>
            <person name="Mascher T."/>
            <person name="Medema M.H."/>
            <person name="Devos D.P."/>
            <person name="Kaster A.-K."/>
            <person name="Ovreas L."/>
            <person name="Rohde M."/>
            <person name="Galperin M.Y."/>
            <person name="Jogler C."/>
        </authorList>
    </citation>
    <scope>NUCLEOTIDE SEQUENCE [LARGE SCALE GENOMIC DNA]</scope>
    <source>
        <strain evidence="2 3">Enr8</strain>
    </source>
</reference>
<protein>
    <submittedName>
        <fullName evidence="2">Uncharacterized protein</fullName>
    </submittedName>
</protein>
<feature type="transmembrane region" description="Helical" evidence="1">
    <location>
        <begin position="42"/>
        <end position="61"/>
    </location>
</feature>
<dbReference type="Proteomes" id="UP000318878">
    <property type="component" value="Unassembled WGS sequence"/>
</dbReference>
<evidence type="ECO:0000313" key="3">
    <source>
        <dbReference type="Proteomes" id="UP000318878"/>
    </source>
</evidence>
<dbReference type="RefSeq" id="WP_146435947.1">
    <property type="nucleotide sequence ID" value="NZ_SJPF01000006.1"/>
</dbReference>
<accession>A0A5C5UWW2</accession>
<dbReference type="EMBL" id="SJPF01000006">
    <property type="protein sequence ID" value="TWT29865.1"/>
    <property type="molecule type" value="Genomic_DNA"/>
</dbReference>
<keyword evidence="1" id="KW-0812">Transmembrane</keyword>
<evidence type="ECO:0000256" key="1">
    <source>
        <dbReference type="SAM" id="Phobius"/>
    </source>
</evidence>